<dbReference type="Proteomes" id="UP000324222">
    <property type="component" value="Unassembled WGS sequence"/>
</dbReference>
<sequence>MNGRRSRRVGQRTQREGKFRNEMLLGSSREAAAFPGRIMAGKEGEDKDDEPWPAPRPLIPTPASPITATKDTEIVPRPRAAGAEERSERTGRGGEGKAR</sequence>
<accession>A0A5B7CN06</accession>
<organism evidence="2 3">
    <name type="scientific">Portunus trituberculatus</name>
    <name type="common">Swimming crab</name>
    <name type="synonym">Neptunus trituberculatus</name>
    <dbReference type="NCBI Taxonomy" id="210409"/>
    <lineage>
        <taxon>Eukaryota</taxon>
        <taxon>Metazoa</taxon>
        <taxon>Ecdysozoa</taxon>
        <taxon>Arthropoda</taxon>
        <taxon>Crustacea</taxon>
        <taxon>Multicrustacea</taxon>
        <taxon>Malacostraca</taxon>
        <taxon>Eumalacostraca</taxon>
        <taxon>Eucarida</taxon>
        <taxon>Decapoda</taxon>
        <taxon>Pleocyemata</taxon>
        <taxon>Brachyura</taxon>
        <taxon>Eubrachyura</taxon>
        <taxon>Portunoidea</taxon>
        <taxon>Portunidae</taxon>
        <taxon>Portuninae</taxon>
        <taxon>Portunus</taxon>
    </lineage>
</organism>
<evidence type="ECO:0000256" key="1">
    <source>
        <dbReference type="SAM" id="MobiDB-lite"/>
    </source>
</evidence>
<dbReference type="AlphaFoldDB" id="A0A5B7CN06"/>
<feature type="compositionally biased region" description="Basic and acidic residues" evidence="1">
    <location>
        <begin position="70"/>
        <end position="99"/>
    </location>
</feature>
<proteinExistence type="predicted"/>
<feature type="compositionally biased region" description="Pro residues" evidence="1">
    <location>
        <begin position="52"/>
        <end position="63"/>
    </location>
</feature>
<protein>
    <submittedName>
        <fullName evidence="2">Uncharacterized protein</fullName>
    </submittedName>
</protein>
<feature type="region of interest" description="Disordered" evidence="1">
    <location>
        <begin position="1"/>
        <end position="99"/>
    </location>
</feature>
<feature type="compositionally biased region" description="Basic residues" evidence="1">
    <location>
        <begin position="1"/>
        <end position="10"/>
    </location>
</feature>
<keyword evidence="3" id="KW-1185">Reference proteome</keyword>
<evidence type="ECO:0000313" key="3">
    <source>
        <dbReference type="Proteomes" id="UP000324222"/>
    </source>
</evidence>
<name>A0A5B7CN06_PORTR</name>
<comment type="caution">
    <text evidence="2">The sequence shown here is derived from an EMBL/GenBank/DDBJ whole genome shotgun (WGS) entry which is preliminary data.</text>
</comment>
<evidence type="ECO:0000313" key="2">
    <source>
        <dbReference type="EMBL" id="MPC11017.1"/>
    </source>
</evidence>
<gene>
    <name evidence="2" type="ORF">E2C01_003670</name>
</gene>
<reference evidence="2 3" key="1">
    <citation type="submission" date="2019-05" db="EMBL/GenBank/DDBJ databases">
        <title>Another draft genome of Portunus trituberculatus and its Hox gene families provides insights of decapod evolution.</title>
        <authorList>
            <person name="Jeong J.-H."/>
            <person name="Song I."/>
            <person name="Kim S."/>
            <person name="Choi T."/>
            <person name="Kim D."/>
            <person name="Ryu S."/>
            <person name="Kim W."/>
        </authorList>
    </citation>
    <scope>NUCLEOTIDE SEQUENCE [LARGE SCALE GENOMIC DNA]</scope>
    <source>
        <tissue evidence="2">Muscle</tissue>
    </source>
</reference>
<dbReference type="EMBL" id="VSRR010000141">
    <property type="protein sequence ID" value="MPC11017.1"/>
    <property type="molecule type" value="Genomic_DNA"/>
</dbReference>